<evidence type="ECO:0000313" key="2">
    <source>
        <dbReference type="Proteomes" id="UP000253729"/>
    </source>
</evidence>
<dbReference type="GeneID" id="38136397"/>
<dbReference type="Proteomes" id="UP000253729">
    <property type="component" value="Unassembled WGS sequence"/>
</dbReference>
<proteinExistence type="predicted"/>
<reference evidence="1 2" key="1">
    <citation type="submission" date="2018-07" db="EMBL/GenBank/DDBJ databases">
        <title>The genomes of Aspergillus section Nigri reveals drivers in fungal speciation.</title>
        <authorList>
            <consortium name="DOE Joint Genome Institute"/>
            <person name="Vesth T.C."/>
            <person name="Nybo J."/>
            <person name="Theobald S."/>
            <person name="Brandl J."/>
            <person name="Frisvad J.C."/>
            <person name="Nielsen K.F."/>
            <person name="Lyhne E.K."/>
            <person name="Kogle M.E."/>
            <person name="Kuo A."/>
            <person name="Riley R."/>
            <person name="Clum A."/>
            <person name="Nolan M."/>
            <person name="Lipzen A."/>
            <person name="Salamov A."/>
            <person name="Henrissat B."/>
            <person name="Wiebenga A."/>
            <person name="De vries R.P."/>
            <person name="Grigoriev I.V."/>
            <person name="Mortensen U.H."/>
            <person name="Andersen M.R."/>
            <person name="Baker S.E."/>
        </authorList>
    </citation>
    <scope>NUCLEOTIDE SEQUENCE [LARGE SCALE GENOMIC DNA]</scope>
    <source>
        <strain evidence="1 2">CBS 139.54b</strain>
    </source>
</reference>
<dbReference type="RefSeq" id="XP_026621062.1">
    <property type="nucleotide sequence ID" value="XM_026768041.1"/>
</dbReference>
<dbReference type="EMBL" id="KZ852080">
    <property type="protein sequence ID" value="RDH28040.1"/>
    <property type="molecule type" value="Genomic_DNA"/>
</dbReference>
<feature type="non-terminal residue" evidence="1">
    <location>
        <position position="52"/>
    </location>
</feature>
<accession>A0A3F3PM83</accession>
<name>A0A3F3PM83_9EURO</name>
<evidence type="ECO:0000313" key="1">
    <source>
        <dbReference type="EMBL" id="RDH28040.1"/>
    </source>
</evidence>
<organism evidence="1 2">
    <name type="scientific">Aspergillus welwitschiae</name>
    <dbReference type="NCBI Taxonomy" id="1341132"/>
    <lineage>
        <taxon>Eukaryota</taxon>
        <taxon>Fungi</taxon>
        <taxon>Dikarya</taxon>
        <taxon>Ascomycota</taxon>
        <taxon>Pezizomycotina</taxon>
        <taxon>Eurotiomycetes</taxon>
        <taxon>Eurotiomycetidae</taxon>
        <taxon>Eurotiales</taxon>
        <taxon>Aspergillaceae</taxon>
        <taxon>Aspergillus</taxon>
        <taxon>Aspergillus subgen. Circumdati</taxon>
    </lineage>
</organism>
<sequence>MAAVPGSEDGYSWKCGVNSPAMVFLGAGPPFCPGVLLAASLLGRGETTGDAM</sequence>
<dbReference type="AlphaFoldDB" id="A0A3F3PM83"/>
<keyword evidence="2" id="KW-1185">Reference proteome</keyword>
<protein>
    <submittedName>
        <fullName evidence="1">Uncharacterized protein</fullName>
    </submittedName>
</protein>
<gene>
    <name evidence="1" type="ORF">BDQ94DRAFT_152791</name>
</gene>